<protein>
    <recommendedName>
        <fullName evidence="7">BHLH domain-containing protein</fullName>
    </recommendedName>
</protein>
<proteinExistence type="predicted"/>
<reference evidence="9" key="2">
    <citation type="submission" date="2015-01" db="EMBL/GenBank/DDBJ databases">
        <title>Evolutionary Origins and Diversification of the Mycorrhizal Mutualists.</title>
        <authorList>
            <consortium name="DOE Joint Genome Institute"/>
            <consortium name="Mycorrhizal Genomics Consortium"/>
            <person name="Kohler A."/>
            <person name="Kuo A."/>
            <person name="Nagy L.G."/>
            <person name="Floudas D."/>
            <person name="Copeland A."/>
            <person name="Barry K.W."/>
            <person name="Cichocki N."/>
            <person name="Veneault-Fourrey C."/>
            <person name="LaButti K."/>
            <person name="Lindquist E.A."/>
            <person name="Lipzen A."/>
            <person name="Lundell T."/>
            <person name="Morin E."/>
            <person name="Murat C."/>
            <person name="Riley R."/>
            <person name="Ohm R."/>
            <person name="Sun H."/>
            <person name="Tunlid A."/>
            <person name="Henrissat B."/>
            <person name="Grigoriev I.V."/>
            <person name="Hibbett D.S."/>
            <person name="Martin F."/>
        </authorList>
    </citation>
    <scope>NUCLEOTIDE SEQUENCE [LARGE SCALE GENOMIC DNA]</scope>
    <source>
        <strain evidence="9">MUT 4182</strain>
    </source>
</reference>
<evidence type="ECO:0000259" key="7">
    <source>
        <dbReference type="PROSITE" id="PS50888"/>
    </source>
</evidence>
<dbReference type="InterPro" id="IPR052207">
    <property type="entry name" value="Max-like/E-box_TFs"/>
</dbReference>
<dbReference type="GO" id="GO:0046983">
    <property type="term" value="F:protein dimerization activity"/>
    <property type="evidence" value="ECO:0007669"/>
    <property type="project" value="InterPro"/>
</dbReference>
<dbReference type="Gene3D" id="4.10.280.10">
    <property type="entry name" value="Helix-loop-helix DNA-binding domain"/>
    <property type="match status" value="1"/>
</dbReference>
<evidence type="ECO:0000256" key="2">
    <source>
        <dbReference type="ARBA" id="ARBA00023015"/>
    </source>
</evidence>
<dbReference type="OrthoDB" id="5778525at2759"/>
<evidence type="ECO:0000313" key="8">
    <source>
        <dbReference type="EMBL" id="KIO33230.1"/>
    </source>
</evidence>
<evidence type="ECO:0000256" key="5">
    <source>
        <dbReference type="ARBA" id="ARBA00023242"/>
    </source>
</evidence>
<feature type="domain" description="BHLH" evidence="7">
    <location>
        <begin position="276"/>
        <end position="326"/>
    </location>
</feature>
<reference evidence="8 9" key="1">
    <citation type="submission" date="2014-04" db="EMBL/GenBank/DDBJ databases">
        <authorList>
            <consortium name="DOE Joint Genome Institute"/>
            <person name="Kuo A."/>
            <person name="Girlanda M."/>
            <person name="Perotto S."/>
            <person name="Kohler A."/>
            <person name="Nagy L.G."/>
            <person name="Floudas D."/>
            <person name="Copeland A."/>
            <person name="Barry K.W."/>
            <person name="Cichocki N."/>
            <person name="Veneault-Fourrey C."/>
            <person name="LaButti K."/>
            <person name="Lindquist E.A."/>
            <person name="Lipzen A."/>
            <person name="Lundell T."/>
            <person name="Morin E."/>
            <person name="Murat C."/>
            <person name="Sun H."/>
            <person name="Tunlid A."/>
            <person name="Henrissat B."/>
            <person name="Grigoriev I.V."/>
            <person name="Hibbett D.S."/>
            <person name="Martin F."/>
            <person name="Nordberg H.P."/>
            <person name="Cantor M.N."/>
            <person name="Hua S.X."/>
        </authorList>
    </citation>
    <scope>NUCLEOTIDE SEQUENCE [LARGE SCALE GENOMIC DNA]</scope>
    <source>
        <strain evidence="8 9">MUT 4182</strain>
    </source>
</reference>
<evidence type="ECO:0000256" key="3">
    <source>
        <dbReference type="ARBA" id="ARBA00023125"/>
    </source>
</evidence>
<name>A0A0C3QKV9_9AGAM</name>
<dbReference type="SUPFAM" id="SSF47459">
    <property type="entry name" value="HLH, helix-loop-helix DNA-binding domain"/>
    <property type="match status" value="1"/>
</dbReference>
<dbReference type="SMART" id="SM00353">
    <property type="entry name" value="HLH"/>
    <property type="match status" value="1"/>
</dbReference>
<dbReference type="PROSITE" id="PS50888">
    <property type="entry name" value="BHLH"/>
    <property type="match status" value="1"/>
</dbReference>
<gene>
    <name evidence="8" type="ORF">M407DRAFT_198423</name>
</gene>
<feature type="region of interest" description="Disordered" evidence="6">
    <location>
        <begin position="139"/>
        <end position="223"/>
    </location>
</feature>
<dbReference type="PANTHER" id="PTHR15741:SF27">
    <property type="entry name" value="TRANSCRIPTION FACTOR AP-4"/>
    <property type="match status" value="1"/>
</dbReference>
<dbReference type="Proteomes" id="UP000054248">
    <property type="component" value="Unassembled WGS sequence"/>
</dbReference>
<keyword evidence="3" id="KW-0238">DNA-binding</keyword>
<dbReference type="Pfam" id="PF00010">
    <property type="entry name" value="HLH"/>
    <property type="match status" value="1"/>
</dbReference>
<comment type="subcellular location">
    <subcellularLocation>
        <location evidence="1">Nucleus</location>
    </subcellularLocation>
</comment>
<dbReference type="AlphaFoldDB" id="A0A0C3QKV9"/>
<dbReference type="HOGENOM" id="CLU_052375_1_0_1"/>
<evidence type="ECO:0000313" key="9">
    <source>
        <dbReference type="Proteomes" id="UP000054248"/>
    </source>
</evidence>
<keyword evidence="9" id="KW-1185">Reference proteome</keyword>
<dbReference type="STRING" id="1051891.A0A0C3QKV9"/>
<dbReference type="GO" id="GO:0005634">
    <property type="term" value="C:nucleus"/>
    <property type="evidence" value="ECO:0007669"/>
    <property type="project" value="UniProtKB-SubCell"/>
</dbReference>
<feature type="region of interest" description="Disordered" evidence="6">
    <location>
        <begin position="84"/>
        <end position="121"/>
    </location>
</feature>
<sequence length="372" mass="40189">MEHSPSPAEFHQDFSSINFDYASTINPYPSYEIHNMSSPRLGAFNSLNLNNSTIPYYSSSSADGSPSPYVHASPVQSSLAFHSAATNNPSANTPTQGIPSQVSTTRPFSPSQSISPPLTNLSASDLSAENLAGPAPFSLGIAIGPNHHPQAPPHGRNRSMSSGTGSPSSSYASAGSLGPIRNKSYSVAGIVNGQREKRRRATKREDDDDDEDDDDIDNLGGVLPSSEVLVPSFCSLSIPTISPCSLSSLSSGSPPSRRSSVDTSLFISVVAKRREEIRRQRIESEQRRRDELRDGYRKLKEVLPASNQKSSKVSLLDRATTHIRYLELTTAQMVQKVAELEAETARLRQVNETLMLSAAERSRIAAVTGNNF</sequence>
<feature type="compositionally biased region" description="Low complexity" evidence="6">
    <location>
        <begin position="159"/>
        <end position="178"/>
    </location>
</feature>
<dbReference type="InterPro" id="IPR011598">
    <property type="entry name" value="bHLH_dom"/>
</dbReference>
<evidence type="ECO:0000256" key="6">
    <source>
        <dbReference type="SAM" id="MobiDB-lite"/>
    </source>
</evidence>
<dbReference type="PANTHER" id="PTHR15741">
    <property type="entry name" value="BASIC HELIX-LOOP-HELIX ZIP TRANSCRIPTION FACTOR"/>
    <property type="match status" value="1"/>
</dbReference>
<evidence type="ECO:0000256" key="4">
    <source>
        <dbReference type="ARBA" id="ARBA00023163"/>
    </source>
</evidence>
<evidence type="ECO:0000256" key="1">
    <source>
        <dbReference type="ARBA" id="ARBA00004123"/>
    </source>
</evidence>
<dbReference type="GO" id="GO:0000981">
    <property type="term" value="F:DNA-binding transcription factor activity, RNA polymerase II-specific"/>
    <property type="evidence" value="ECO:0007669"/>
    <property type="project" value="TreeGrafter"/>
</dbReference>
<dbReference type="GO" id="GO:0000978">
    <property type="term" value="F:RNA polymerase II cis-regulatory region sequence-specific DNA binding"/>
    <property type="evidence" value="ECO:0007669"/>
    <property type="project" value="TreeGrafter"/>
</dbReference>
<keyword evidence="4" id="KW-0804">Transcription</keyword>
<dbReference type="EMBL" id="KN822949">
    <property type="protein sequence ID" value="KIO33230.1"/>
    <property type="molecule type" value="Genomic_DNA"/>
</dbReference>
<dbReference type="InterPro" id="IPR036638">
    <property type="entry name" value="HLH_DNA-bd_sf"/>
</dbReference>
<keyword evidence="5" id="KW-0539">Nucleus</keyword>
<accession>A0A0C3QKV9</accession>
<dbReference type="CDD" id="cd00083">
    <property type="entry name" value="bHLH_SF"/>
    <property type="match status" value="1"/>
</dbReference>
<feature type="compositionally biased region" description="Acidic residues" evidence="6">
    <location>
        <begin position="206"/>
        <end position="217"/>
    </location>
</feature>
<keyword evidence="2" id="KW-0805">Transcription regulation</keyword>
<organism evidence="8 9">
    <name type="scientific">Tulasnella calospora MUT 4182</name>
    <dbReference type="NCBI Taxonomy" id="1051891"/>
    <lineage>
        <taxon>Eukaryota</taxon>
        <taxon>Fungi</taxon>
        <taxon>Dikarya</taxon>
        <taxon>Basidiomycota</taxon>
        <taxon>Agaricomycotina</taxon>
        <taxon>Agaricomycetes</taxon>
        <taxon>Cantharellales</taxon>
        <taxon>Tulasnellaceae</taxon>
        <taxon>Tulasnella</taxon>
    </lineage>
</organism>